<evidence type="ECO:0000313" key="10">
    <source>
        <dbReference type="Proteomes" id="UP000589552"/>
    </source>
</evidence>
<comment type="caution">
    <text evidence="9">The sequence shown here is derived from an EMBL/GenBank/DDBJ whole genome shotgun (WGS) entry which is preliminary data.</text>
</comment>
<dbReference type="AlphaFoldDB" id="A0A7X9SWQ1"/>
<feature type="transmembrane region" description="Helical" evidence="7">
    <location>
        <begin position="148"/>
        <end position="166"/>
    </location>
</feature>
<proteinExistence type="inferred from homology"/>
<feature type="domain" description="Glycine transporter" evidence="8">
    <location>
        <begin position="91"/>
        <end position="163"/>
    </location>
</feature>
<keyword evidence="4 7" id="KW-0812">Transmembrane</keyword>
<comment type="similarity">
    <text evidence="2">Belongs to the UPF0126 family.</text>
</comment>
<feature type="transmembrane region" description="Helical" evidence="7">
    <location>
        <begin position="172"/>
        <end position="190"/>
    </location>
</feature>
<protein>
    <submittedName>
        <fullName evidence="9">Trimeric intracellular cation channel family protein</fullName>
    </submittedName>
</protein>
<dbReference type="RefSeq" id="WP_168937812.1">
    <property type="nucleotide sequence ID" value="NZ_JABAGA010000003.1"/>
</dbReference>
<organism evidence="9 10">
    <name type="scientific">Corynebacterium xerosis</name>
    <dbReference type="NCBI Taxonomy" id="1725"/>
    <lineage>
        <taxon>Bacteria</taxon>
        <taxon>Bacillati</taxon>
        <taxon>Actinomycetota</taxon>
        <taxon>Actinomycetes</taxon>
        <taxon>Mycobacteriales</taxon>
        <taxon>Corynebacteriaceae</taxon>
        <taxon>Corynebacterium</taxon>
    </lineage>
</organism>
<evidence type="ECO:0000256" key="2">
    <source>
        <dbReference type="ARBA" id="ARBA00008193"/>
    </source>
</evidence>
<comment type="subcellular location">
    <subcellularLocation>
        <location evidence="1">Cell membrane</location>
        <topology evidence="1">Multi-pass membrane protein</topology>
    </subcellularLocation>
</comment>
<dbReference type="PANTHER" id="PTHR30506:SF3">
    <property type="entry name" value="UPF0126 INNER MEMBRANE PROTEIN YADS-RELATED"/>
    <property type="match status" value="1"/>
</dbReference>
<keyword evidence="6 7" id="KW-0472">Membrane</keyword>
<feature type="transmembrane region" description="Helical" evidence="7">
    <location>
        <begin position="88"/>
        <end position="109"/>
    </location>
</feature>
<keyword evidence="5 7" id="KW-1133">Transmembrane helix</keyword>
<feature type="transmembrane region" description="Helical" evidence="7">
    <location>
        <begin position="64"/>
        <end position="81"/>
    </location>
</feature>
<evidence type="ECO:0000256" key="6">
    <source>
        <dbReference type="ARBA" id="ARBA00023136"/>
    </source>
</evidence>
<accession>A0A7X9SWQ1</accession>
<dbReference type="EMBL" id="JABAGA010000003">
    <property type="protein sequence ID" value="NMF09385.1"/>
    <property type="molecule type" value="Genomic_DNA"/>
</dbReference>
<reference evidence="9 10" key="1">
    <citation type="submission" date="2020-04" db="EMBL/GenBank/DDBJ databases">
        <authorList>
            <person name="Hitch T.C.A."/>
            <person name="Wylensek D."/>
            <person name="Clavel T."/>
        </authorList>
    </citation>
    <scope>NUCLEOTIDE SEQUENCE [LARGE SCALE GENOMIC DNA]</scope>
    <source>
        <strain evidence="9 10">BL-383-APC-2I</strain>
    </source>
</reference>
<dbReference type="GO" id="GO:0005886">
    <property type="term" value="C:plasma membrane"/>
    <property type="evidence" value="ECO:0007669"/>
    <property type="project" value="UniProtKB-SubCell"/>
</dbReference>
<sequence length="239" mass="25967">MLLHVLWVIGITAEGMTGALAAGRQKMDLFGVSTIACVTAIGGGTIRDLVLGHYPLVWVEDPQYLLVIIGAAILTVSISFLMQHFRVLFLVLDAIGLSAFAVIGIRVALEMGHGFIIAVVAAVLTGAFGGVLRDLLCDRVPLVFQKELYASIALLATIVYFALDWLGASETATIIISVLVAFITRLLSIWKSWSLPVFDYQERDYQRDPSQRLWSFFRWGGRNSTGGTGDAMGDDGATR</sequence>
<evidence type="ECO:0000256" key="1">
    <source>
        <dbReference type="ARBA" id="ARBA00004651"/>
    </source>
</evidence>
<feature type="domain" description="Glycine transporter" evidence="8">
    <location>
        <begin position="5"/>
        <end position="77"/>
    </location>
</feature>
<evidence type="ECO:0000256" key="3">
    <source>
        <dbReference type="ARBA" id="ARBA00022475"/>
    </source>
</evidence>
<evidence type="ECO:0000259" key="8">
    <source>
        <dbReference type="Pfam" id="PF03458"/>
    </source>
</evidence>
<evidence type="ECO:0000313" key="9">
    <source>
        <dbReference type="EMBL" id="NMF09385.1"/>
    </source>
</evidence>
<dbReference type="PANTHER" id="PTHR30506">
    <property type="entry name" value="INNER MEMBRANE PROTEIN"/>
    <property type="match status" value="1"/>
</dbReference>
<dbReference type="Pfam" id="PF03458">
    <property type="entry name" value="Gly_transporter"/>
    <property type="match status" value="2"/>
</dbReference>
<feature type="transmembrane region" description="Helical" evidence="7">
    <location>
        <begin position="115"/>
        <end position="136"/>
    </location>
</feature>
<evidence type="ECO:0000256" key="4">
    <source>
        <dbReference type="ARBA" id="ARBA00022692"/>
    </source>
</evidence>
<evidence type="ECO:0000256" key="7">
    <source>
        <dbReference type="SAM" id="Phobius"/>
    </source>
</evidence>
<evidence type="ECO:0000256" key="5">
    <source>
        <dbReference type="ARBA" id="ARBA00022989"/>
    </source>
</evidence>
<dbReference type="Proteomes" id="UP000589552">
    <property type="component" value="Unassembled WGS sequence"/>
</dbReference>
<gene>
    <name evidence="9" type="ORF">HF852_07210</name>
</gene>
<name>A0A7X9SWQ1_9CORY</name>
<keyword evidence="3" id="KW-1003">Cell membrane</keyword>
<dbReference type="InterPro" id="IPR005115">
    <property type="entry name" value="Gly_transporter"/>
</dbReference>